<gene>
    <name evidence="4" type="ORF">PPYR1160_LOCUS128</name>
</gene>
<evidence type="ECO:0000256" key="1">
    <source>
        <dbReference type="SAM" id="Coils"/>
    </source>
</evidence>
<feature type="compositionally biased region" description="Basic and acidic residues" evidence="2">
    <location>
        <begin position="829"/>
        <end position="839"/>
    </location>
</feature>
<feature type="compositionally biased region" description="Basic and acidic residues" evidence="2">
    <location>
        <begin position="1485"/>
        <end position="1494"/>
    </location>
</feature>
<feature type="compositionally biased region" description="Basic and acidic residues" evidence="2">
    <location>
        <begin position="178"/>
        <end position="191"/>
    </location>
</feature>
<feature type="compositionally biased region" description="Low complexity" evidence="2">
    <location>
        <begin position="1346"/>
        <end position="1361"/>
    </location>
</feature>
<dbReference type="InterPro" id="IPR047365">
    <property type="entry name" value="Tudor_AtPTM-like"/>
</dbReference>
<feature type="compositionally biased region" description="Acidic residues" evidence="2">
    <location>
        <begin position="284"/>
        <end position="294"/>
    </location>
</feature>
<feature type="compositionally biased region" description="Basic residues" evidence="2">
    <location>
        <begin position="1217"/>
        <end position="1230"/>
    </location>
</feature>
<feature type="domain" description="PTM/DIR17-like Tudor" evidence="3">
    <location>
        <begin position="1722"/>
        <end position="1765"/>
    </location>
</feature>
<dbReference type="Pfam" id="PF21743">
    <property type="entry name" value="PTM_DIR17_Tudor"/>
    <property type="match status" value="1"/>
</dbReference>
<feature type="compositionally biased region" description="Polar residues" evidence="2">
    <location>
        <begin position="1051"/>
        <end position="1067"/>
    </location>
</feature>
<feature type="region of interest" description="Disordered" evidence="2">
    <location>
        <begin position="1202"/>
        <end position="1669"/>
    </location>
</feature>
<feature type="compositionally biased region" description="Low complexity" evidence="2">
    <location>
        <begin position="945"/>
        <end position="963"/>
    </location>
</feature>
<organism evidence="4">
    <name type="scientific">Pinguiococcus pyrenoidosus</name>
    <dbReference type="NCBI Taxonomy" id="172671"/>
    <lineage>
        <taxon>Eukaryota</taxon>
        <taxon>Sar</taxon>
        <taxon>Stramenopiles</taxon>
        <taxon>Ochrophyta</taxon>
        <taxon>Pinguiophyceae</taxon>
        <taxon>Pinguiochrysidales</taxon>
        <taxon>Pinguiochrysidaceae</taxon>
        <taxon>Pinguiococcus</taxon>
    </lineage>
</organism>
<evidence type="ECO:0000313" key="4">
    <source>
        <dbReference type="EMBL" id="CAD8250638.1"/>
    </source>
</evidence>
<name>A0A7R9Y7B4_9STRA</name>
<feature type="compositionally biased region" description="Basic residues" evidence="2">
    <location>
        <begin position="322"/>
        <end position="331"/>
    </location>
</feature>
<proteinExistence type="predicted"/>
<feature type="compositionally biased region" description="Polar residues" evidence="2">
    <location>
        <begin position="1632"/>
        <end position="1647"/>
    </location>
</feature>
<feature type="compositionally biased region" description="Basic and acidic residues" evidence="2">
    <location>
        <begin position="259"/>
        <end position="269"/>
    </location>
</feature>
<feature type="compositionally biased region" description="Low complexity" evidence="2">
    <location>
        <begin position="803"/>
        <end position="815"/>
    </location>
</feature>
<feature type="region of interest" description="Disordered" evidence="2">
    <location>
        <begin position="219"/>
        <end position="514"/>
    </location>
</feature>
<feature type="compositionally biased region" description="Basic and acidic residues" evidence="2">
    <location>
        <begin position="1550"/>
        <end position="1567"/>
    </location>
</feature>
<feature type="compositionally biased region" description="Low complexity" evidence="2">
    <location>
        <begin position="1515"/>
        <end position="1535"/>
    </location>
</feature>
<reference evidence="4" key="1">
    <citation type="submission" date="2021-01" db="EMBL/GenBank/DDBJ databases">
        <authorList>
            <person name="Corre E."/>
            <person name="Pelletier E."/>
            <person name="Niang G."/>
            <person name="Scheremetjew M."/>
            <person name="Finn R."/>
            <person name="Kale V."/>
            <person name="Holt S."/>
            <person name="Cochrane G."/>
            <person name="Meng A."/>
            <person name="Brown T."/>
            <person name="Cohen L."/>
        </authorList>
    </citation>
    <scope>NUCLEOTIDE SEQUENCE</scope>
    <source>
        <strain evidence="4">CCMP2078</strain>
    </source>
</reference>
<feature type="compositionally biased region" description="Polar residues" evidence="2">
    <location>
        <begin position="494"/>
        <end position="505"/>
    </location>
</feature>
<feature type="compositionally biased region" description="Basic and acidic residues" evidence="2">
    <location>
        <begin position="742"/>
        <end position="761"/>
    </location>
</feature>
<feature type="compositionally biased region" description="Polar residues" evidence="2">
    <location>
        <begin position="587"/>
        <end position="599"/>
    </location>
</feature>
<feature type="compositionally biased region" description="Low complexity" evidence="2">
    <location>
        <begin position="1280"/>
        <end position="1291"/>
    </location>
</feature>
<feature type="compositionally biased region" description="Low complexity" evidence="2">
    <location>
        <begin position="907"/>
        <end position="925"/>
    </location>
</feature>
<feature type="compositionally biased region" description="Basic and acidic residues" evidence="2">
    <location>
        <begin position="775"/>
        <end position="802"/>
    </location>
</feature>
<feature type="compositionally biased region" description="Acidic residues" evidence="2">
    <location>
        <begin position="1424"/>
        <end position="1469"/>
    </location>
</feature>
<feature type="compositionally biased region" description="Basic and acidic residues" evidence="2">
    <location>
        <begin position="447"/>
        <end position="459"/>
    </location>
</feature>
<protein>
    <recommendedName>
        <fullName evidence="3">PTM/DIR17-like Tudor domain-containing protein</fullName>
    </recommendedName>
</protein>
<feature type="compositionally biased region" description="Basic and acidic residues" evidence="2">
    <location>
        <begin position="698"/>
        <end position="709"/>
    </location>
</feature>
<feature type="compositionally biased region" description="Basic residues" evidence="2">
    <location>
        <begin position="1119"/>
        <end position="1130"/>
    </location>
</feature>
<keyword evidence="1" id="KW-0175">Coiled coil</keyword>
<feature type="coiled-coil region" evidence="1">
    <location>
        <begin position="92"/>
        <end position="119"/>
    </location>
</feature>
<evidence type="ECO:0000259" key="3">
    <source>
        <dbReference type="Pfam" id="PF21743"/>
    </source>
</evidence>
<feature type="region of interest" description="Disordered" evidence="2">
    <location>
        <begin position="1688"/>
        <end position="1712"/>
    </location>
</feature>
<feature type="compositionally biased region" description="Basic and acidic residues" evidence="2">
    <location>
        <begin position="1362"/>
        <end position="1375"/>
    </location>
</feature>
<feature type="region of interest" description="Disordered" evidence="2">
    <location>
        <begin position="171"/>
        <end position="192"/>
    </location>
</feature>
<feature type="compositionally biased region" description="Basic and acidic residues" evidence="2">
    <location>
        <begin position="295"/>
        <end position="311"/>
    </location>
</feature>
<feature type="region of interest" description="Disordered" evidence="2">
    <location>
        <begin position="530"/>
        <end position="1186"/>
    </location>
</feature>
<feature type="compositionally biased region" description="Low complexity" evidence="2">
    <location>
        <begin position="460"/>
        <end position="469"/>
    </location>
</feature>
<feature type="compositionally biased region" description="Low complexity" evidence="2">
    <location>
        <begin position="332"/>
        <end position="344"/>
    </location>
</feature>
<feature type="compositionally biased region" description="Basic and acidic residues" evidence="2">
    <location>
        <begin position="1413"/>
        <end position="1423"/>
    </location>
</feature>
<evidence type="ECO:0000256" key="2">
    <source>
        <dbReference type="SAM" id="MobiDB-lite"/>
    </source>
</evidence>
<sequence>MFVNPQVLDRLCQSAEDRGTAARLRRDAALTNAVLAGRNKENLVSARSTPFSALLESYRKKATSPEEETAAPQVEATSISANDWARTKLRQQRKTFRTMAALEEEKEQLAKERAELLQRSLARQRKAFQWEAELRERERMLEAADHQARMRHQRKASVDWEERALSNASRFSRSWRKASSDASKKKSERKIVSAVDHSAAVPVDLDLDAECAAQQALQAKSTMESLDFNRRSSEGAPRLALIAGESLSGTDAAEEDVVPYEHDQQRELPQEPQSQEPQPQEPQLQEEQDPDNESEPDKGDQRWAAGRDSKHGVFARMPSLLRKPKSGRKKSQSPATTPTASQTTGDETAQENTRDNGAKPVTPPSQASSRVAVAAPQDSHAAPVVQAETEATAVPQVVAKADEKREEAVPPAVQPLEKKQLSFSEKLALATRGTQPSKLNAPPSAEAPERDMQPPKEAAKAPAAAVAAANDRRSEVASSAASGDDSKVPPSVSMEYSSAVSPTRKTMNRQRRHSFSTRLQAIANMFEGNSGQAPAAAAPAAAAPAAAAPAVAAPVAAAAVASVPPRTPSPKRASLNDASTERRNHSRPAQSTTPQSTVSPRRRSFTGMSFEERLQMSMKGIPLSQVQGDSEEATDEGPVAGAEKKPATPAKQAEKAQSTPAASLRRRSFSAMSFQQRLELSMKGVPPSQVPDEPVVNESKDEPEKKEAAEPVAEQNSSGEAKKTAAKIVRKRSLEIPKFLSKSKEEEPAEDEGQKGSKEQAEAPAPRGKPMTFQERLELSVHGKAKAPEKTEVKDTPTEKKASSPTKRPTRPSTTAVMGGKKQALTFQERLKLSMEGKRGMAKTASTESEGKSQDQPPSQETPASQNNPASPLDSSKATSAATQSGSPRKLSFQERLQLSTRGVRLSSVPDAASAAPAETKSSSADQPVPSAEGSSGRDAEKKLAAASKPASDPPKKTGAQTATEKKAKKQSLSFQERLELSKKGVRMSSLPDAKEEAPAAADAVKSEQTNGKPPTKDAGAKAGVDRAASQLSAGDQAVAPSQPRKLSFQERLQLSTRGVRLSSVNDDATPVEQAPVGGGQNNQSNAAGPDSTKRSASNSHADDIDVGRMPPMASGQSQRRHSFAVRSKSRVQQMREALENGGKVDAVGDEPDDVDDKHDDNEESEERPPPAAFQSTASKARRESFSALSFQERLKLSTQGIKLSTLSQEAEEKDQKRKPVLSRKPPKPRGRSEVTKHQAQPVPVAVKPAQASAPSKASKGGKGSLSFQERLQLSMKGVPPSKASATATTEEATEPKPAKSANGEGSVAKASSKEREAMPPVSNLSFEDKLRLSVRGVRMSEVAKAGESLSSGEQSQGASQEFHEEPTSEAKEEDGPGSMGARRLSFSDKLKLSMQGIRPSQVGGAEAAQMQRSDDAKYSDLDGEHDDVEDDEGDEGDEGVDDVDDDDSYVDEEDDVAGLMDFGDDDDADRPPPAKQNGISPARDSVRSIHDRVALFGGGDTNFQRRRSIKLSDSKSFSGESASSAKDTDTASTSLDRKLQSSQGAPMKASEDHDSPKQDGDKEQSSHSRRFGSMGASEFEDKNAIQALIRSESSSEDLNADAGEGTAAEETAAEKTSEPEASSVGEGLTGRSASMKESATAPQTPTHARAQSHPVPKPAETPVEKGVNDDRMHSLAAYRAALGSSRKNRAQSVSAIEEEFAPQRESSASTPQDFHIGARIGLRVAAEFAGAGVHVGTITRYEEPFYEVVYDDGDREEIDEDEVDRAHDFYKSLGKVSLDFERTIRAGIDLNKIPSHSGVWHKFGAKKSQPRMLFAADEDDGTGRDALYLCWSKRGAPKIRTDHRIPVLGMKVVCGKEASESVKQYCAGDEQLLSRCFSLFPSQYSPHDSHAARASLDFECGDVEVRDYIVDQLQRLSRRTARENDVPEV</sequence>
<accession>A0A7R9Y7B4</accession>
<feature type="compositionally biased region" description="Low complexity" evidence="2">
    <location>
        <begin position="270"/>
        <end position="283"/>
    </location>
</feature>
<feature type="compositionally biased region" description="Low complexity" evidence="2">
    <location>
        <begin position="1239"/>
        <end position="1259"/>
    </location>
</feature>
<dbReference type="EMBL" id="HBEA01000144">
    <property type="protein sequence ID" value="CAD8250638.1"/>
    <property type="molecule type" value="Transcribed_RNA"/>
</dbReference>
<feature type="compositionally biased region" description="Polar residues" evidence="2">
    <location>
        <begin position="844"/>
        <end position="887"/>
    </location>
</feature>
<feature type="compositionally biased region" description="Low complexity" evidence="2">
    <location>
        <begin position="533"/>
        <end position="564"/>
    </location>
</feature>